<evidence type="ECO:0000256" key="7">
    <source>
        <dbReference type="SAM" id="Phobius"/>
    </source>
</evidence>
<dbReference type="InterPro" id="IPR052337">
    <property type="entry name" value="SAT4-like"/>
</dbReference>
<feature type="transmembrane region" description="Helical" evidence="7">
    <location>
        <begin position="58"/>
        <end position="81"/>
    </location>
</feature>
<evidence type="ECO:0000313" key="9">
    <source>
        <dbReference type="EMBL" id="KAH6683561.1"/>
    </source>
</evidence>
<feature type="transmembrane region" description="Helical" evidence="7">
    <location>
        <begin position="101"/>
        <end position="126"/>
    </location>
</feature>
<dbReference type="OrthoDB" id="10017208at2759"/>
<evidence type="ECO:0000313" key="10">
    <source>
        <dbReference type="Proteomes" id="UP000770015"/>
    </source>
</evidence>
<name>A0A9P8V7Q1_9PEZI</name>
<keyword evidence="2 7" id="KW-0812">Transmembrane</keyword>
<comment type="caution">
    <text evidence="9">The sequence shown here is derived from an EMBL/GenBank/DDBJ whole genome shotgun (WGS) entry which is preliminary data.</text>
</comment>
<dbReference type="InterPro" id="IPR049326">
    <property type="entry name" value="Rhodopsin_dom_fungi"/>
</dbReference>
<evidence type="ECO:0000259" key="8">
    <source>
        <dbReference type="Pfam" id="PF20684"/>
    </source>
</evidence>
<feature type="transmembrane region" description="Helical" evidence="7">
    <location>
        <begin position="133"/>
        <end position="158"/>
    </location>
</feature>
<evidence type="ECO:0000256" key="6">
    <source>
        <dbReference type="SAM" id="MobiDB-lite"/>
    </source>
</evidence>
<evidence type="ECO:0000256" key="1">
    <source>
        <dbReference type="ARBA" id="ARBA00004141"/>
    </source>
</evidence>
<comment type="subcellular location">
    <subcellularLocation>
        <location evidence="1">Membrane</location>
        <topology evidence="1">Multi-pass membrane protein</topology>
    </subcellularLocation>
</comment>
<gene>
    <name evidence="9" type="ORF">F5X68DRAFT_233617</name>
</gene>
<evidence type="ECO:0000256" key="3">
    <source>
        <dbReference type="ARBA" id="ARBA00022989"/>
    </source>
</evidence>
<keyword evidence="4 7" id="KW-0472">Membrane</keyword>
<dbReference type="PANTHER" id="PTHR33048:SF167">
    <property type="entry name" value="INTEGRAL MEMBRANE PROTEIN"/>
    <property type="match status" value="1"/>
</dbReference>
<evidence type="ECO:0000256" key="2">
    <source>
        <dbReference type="ARBA" id="ARBA00022692"/>
    </source>
</evidence>
<proteinExistence type="inferred from homology"/>
<organism evidence="9 10">
    <name type="scientific">Plectosphaerella plurivora</name>
    <dbReference type="NCBI Taxonomy" id="936078"/>
    <lineage>
        <taxon>Eukaryota</taxon>
        <taxon>Fungi</taxon>
        <taxon>Dikarya</taxon>
        <taxon>Ascomycota</taxon>
        <taxon>Pezizomycotina</taxon>
        <taxon>Sordariomycetes</taxon>
        <taxon>Hypocreomycetidae</taxon>
        <taxon>Glomerellales</taxon>
        <taxon>Plectosphaerellaceae</taxon>
        <taxon>Plectosphaerella</taxon>
    </lineage>
</organism>
<keyword evidence="3 7" id="KW-1133">Transmembrane helix</keyword>
<dbReference type="Proteomes" id="UP000770015">
    <property type="component" value="Unassembled WGS sequence"/>
</dbReference>
<feature type="domain" description="Rhodopsin" evidence="8">
    <location>
        <begin position="42"/>
        <end position="280"/>
    </location>
</feature>
<feature type="region of interest" description="Disordered" evidence="6">
    <location>
        <begin position="296"/>
        <end position="344"/>
    </location>
</feature>
<evidence type="ECO:0000256" key="5">
    <source>
        <dbReference type="ARBA" id="ARBA00038359"/>
    </source>
</evidence>
<accession>A0A9P8V7Q1</accession>
<evidence type="ECO:0000256" key="4">
    <source>
        <dbReference type="ARBA" id="ARBA00023136"/>
    </source>
</evidence>
<dbReference type="PANTHER" id="PTHR33048">
    <property type="entry name" value="PTH11-LIKE INTEGRAL MEMBRANE PROTEIN (AFU_ORTHOLOGUE AFUA_5G11245)"/>
    <property type="match status" value="1"/>
</dbReference>
<dbReference type="Pfam" id="PF20684">
    <property type="entry name" value="Fung_rhodopsin"/>
    <property type="match status" value="1"/>
</dbReference>
<comment type="similarity">
    <text evidence="5">Belongs to the SAT4 family.</text>
</comment>
<dbReference type="GO" id="GO:0016020">
    <property type="term" value="C:membrane"/>
    <property type="evidence" value="ECO:0007669"/>
    <property type="project" value="UniProtKB-SubCell"/>
</dbReference>
<feature type="transmembrane region" description="Helical" evidence="7">
    <location>
        <begin position="218"/>
        <end position="240"/>
    </location>
</feature>
<feature type="transmembrane region" description="Helical" evidence="7">
    <location>
        <begin position="24"/>
        <end position="46"/>
    </location>
</feature>
<dbReference type="AlphaFoldDB" id="A0A9P8V7Q1"/>
<feature type="transmembrane region" description="Helical" evidence="7">
    <location>
        <begin position="255"/>
        <end position="275"/>
    </location>
</feature>
<feature type="transmembrane region" description="Helical" evidence="7">
    <location>
        <begin position="178"/>
        <end position="206"/>
    </location>
</feature>
<sequence length="388" mass="41877">MSAPGPGAGIPPDPARASESNTEWLLGVMGMSCALAVIFTGLRTYTRVFLAKLVSPDDYVMLVTAACFIVGMICFGIQGSYGLGKHRKVIPDDDFTEFTKIGFYQGIVSNLGGVGLLKISIALSLIRLAPNKWYRVVLMTLIGFVIAYTLLAWGTMIWRCSPVAGYWDSTIGAKCYSIQLFIFFGVTNTAFNIFTDFMFATIPIPIIWSLQMKLRTRLYLIGILSLGYGALGMGIAKAYFQIGAAAADRQFLHGVQFWGFLQLNVGIIAACIPTLRPLLGKSLGLTTGGTSTANKYYGNDSAGPHRRTTRRQATGGYMEQTSGAEYELDDRASAKDSTGSDGEKGEGYGVAVAVYGRGGERLGSEERILGMGGIVQTTDISVKRDNRV</sequence>
<reference evidence="9" key="1">
    <citation type="journal article" date="2021" name="Nat. Commun.">
        <title>Genetic determinants of endophytism in the Arabidopsis root mycobiome.</title>
        <authorList>
            <person name="Mesny F."/>
            <person name="Miyauchi S."/>
            <person name="Thiergart T."/>
            <person name="Pickel B."/>
            <person name="Atanasova L."/>
            <person name="Karlsson M."/>
            <person name="Huettel B."/>
            <person name="Barry K.W."/>
            <person name="Haridas S."/>
            <person name="Chen C."/>
            <person name="Bauer D."/>
            <person name="Andreopoulos W."/>
            <person name="Pangilinan J."/>
            <person name="LaButti K."/>
            <person name="Riley R."/>
            <person name="Lipzen A."/>
            <person name="Clum A."/>
            <person name="Drula E."/>
            <person name="Henrissat B."/>
            <person name="Kohler A."/>
            <person name="Grigoriev I.V."/>
            <person name="Martin F.M."/>
            <person name="Hacquard S."/>
        </authorList>
    </citation>
    <scope>NUCLEOTIDE SEQUENCE</scope>
    <source>
        <strain evidence="9">MPI-SDFR-AT-0117</strain>
    </source>
</reference>
<protein>
    <recommendedName>
        <fullName evidence="8">Rhodopsin domain-containing protein</fullName>
    </recommendedName>
</protein>
<keyword evidence="10" id="KW-1185">Reference proteome</keyword>
<dbReference type="EMBL" id="JAGSXJ010000017">
    <property type="protein sequence ID" value="KAH6683561.1"/>
    <property type="molecule type" value="Genomic_DNA"/>
</dbReference>